<dbReference type="InterPro" id="IPR017039">
    <property type="entry name" value="Virul_fac_BrkB"/>
</dbReference>
<evidence type="ECO:0000256" key="6">
    <source>
        <dbReference type="SAM" id="MobiDB-lite"/>
    </source>
</evidence>
<proteinExistence type="predicted"/>
<evidence type="ECO:0000313" key="9">
    <source>
        <dbReference type="Proteomes" id="UP000653411"/>
    </source>
</evidence>
<keyword evidence="3 7" id="KW-0812">Transmembrane</keyword>
<evidence type="ECO:0000256" key="7">
    <source>
        <dbReference type="SAM" id="Phobius"/>
    </source>
</evidence>
<keyword evidence="2" id="KW-1003">Cell membrane</keyword>
<keyword evidence="4 7" id="KW-1133">Transmembrane helix</keyword>
<feature type="compositionally biased region" description="Low complexity" evidence="6">
    <location>
        <begin position="15"/>
        <end position="27"/>
    </location>
</feature>
<evidence type="ECO:0000256" key="1">
    <source>
        <dbReference type="ARBA" id="ARBA00004651"/>
    </source>
</evidence>
<evidence type="ECO:0000256" key="4">
    <source>
        <dbReference type="ARBA" id="ARBA00022989"/>
    </source>
</evidence>
<name>A0A918CUV5_9ACTN</name>
<evidence type="ECO:0000256" key="2">
    <source>
        <dbReference type="ARBA" id="ARBA00022475"/>
    </source>
</evidence>
<accession>A0A918CUV5</accession>
<keyword evidence="5 7" id="KW-0472">Membrane</keyword>
<evidence type="ECO:0000313" key="8">
    <source>
        <dbReference type="EMBL" id="GGN29714.1"/>
    </source>
</evidence>
<evidence type="ECO:0000256" key="5">
    <source>
        <dbReference type="ARBA" id="ARBA00023136"/>
    </source>
</evidence>
<dbReference type="Proteomes" id="UP000653411">
    <property type="component" value="Unassembled WGS sequence"/>
</dbReference>
<protein>
    <submittedName>
        <fullName evidence="8">Uncharacterized protein</fullName>
    </submittedName>
</protein>
<feature type="compositionally biased region" description="Basic residues" evidence="6">
    <location>
        <begin position="1"/>
        <end position="11"/>
    </location>
</feature>
<organism evidence="8 9">
    <name type="scientific">Streptomyces fuscichromogenes</name>
    <dbReference type="NCBI Taxonomy" id="1324013"/>
    <lineage>
        <taxon>Bacteria</taxon>
        <taxon>Bacillati</taxon>
        <taxon>Actinomycetota</taxon>
        <taxon>Actinomycetes</taxon>
        <taxon>Kitasatosporales</taxon>
        <taxon>Streptomycetaceae</taxon>
        <taxon>Streptomyces</taxon>
    </lineage>
</organism>
<feature type="transmembrane region" description="Helical" evidence="7">
    <location>
        <begin position="288"/>
        <end position="310"/>
    </location>
</feature>
<dbReference type="EMBL" id="BMML01000018">
    <property type="protein sequence ID" value="GGN29714.1"/>
    <property type="molecule type" value="Genomic_DNA"/>
</dbReference>
<dbReference type="AlphaFoldDB" id="A0A918CUV5"/>
<feature type="transmembrane region" description="Helical" evidence="7">
    <location>
        <begin position="212"/>
        <end position="231"/>
    </location>
</feature>
<reference evidence="8" key="2">
    <citation type="submission" date="2020-09" db="EMBL/GenBank/DDBJ databases">
        <authorList>
            <person name="Sun Q."/>
            <person name="Zhou Y."/>
        </authorList>
    </citation>
    <scope>NUCLEOTIDE SEQUENCE</scope>
    <source>
        <strain evidence="8">CGMCC 4.7110</strain>
    </source>
</reference>
<feature type="transmembrane region" description="Helical" evidence="7">
    <location>
        <begin position="147"/>
        <end position="167"/>
    </location>
</feature>
<feature type="transmembrane region" description="Helical" evidence="7">
    <location>
        <begin position="187"/>
        <end position="206"/>
    </location>
</feature>
<keyword evidence="9" id="KW-1185">Reference proteome</keyword>
<reference evidence="8" key="1">
    <citation type="journal article" date="2014" name="Int. J. Syst. Evol. Microbiol.">
        <title>Complete genome sequence of Corynebacterium casei LMG S-19264T (=DSM 44701T), isolated from a smear-ripened cheese.</title>
        <authorList>
            <consortium name="US DOE Joint Genome Institute (JGI-PGF)"/>
            <person name="Walter F."/>
            <person name="Albersmeier A."/>
            <person name="Kalinowski J."/>
            <person name="Ruckert C."/>
        </authorList>
    </citation>
    <scope>NUCLEOTIDE SEQUENCE</scope>
    <source>
        <strain evidence="8">CGMCC 4.7110</strain>
    </source>
</reference>
<gene>
    <name evidence="8" type="ORF">GCM10011578_066280</name>
</gene>
<feature type="region of interest" description="Disordered" evidence="6">
    <location>
        <begin position="1"/>
        <end position="40"/>
    </location>
</feature>
<comment type="subcellular location">
    <subcellularLocation>
        <location evidence="1">Cell membrane</location>
        <topology evidence="1">Multi-pass membrane protein</topology>
    </subcellularLocation>
</comment>
<sequence length="333" mass="35972">MPTRGRPRRHGSGPGASRPGASPHGASRLGASPPGGSRFGVSRWRERTARLVAAAKTAHRRAETRFPVVTHLADRMVSVNIFDTATRLAAQCFLTAVPLLFVFAAYAPPVVREQLLRAMRSVFGLDGPVDTGVQQLMQPPNESLRQTTGVIGVLMVLISATAVSRAVQRLCKRAWEIPRGGIRVAPWRWVAWLALWIGALLVQGTLHNGLGLGVWLGIPVTLLCQTGLWWWTQHLLLGGRIGWRPLLPGALITAAALTALTAIARLYLPRTLDRTVAEYGSVGSVFVLLSWLIVVCLTATVSVSTGAVLAQEPFLATRLGSPPPREDRDPRPS</sequence>
<feature type="transmembrane region" description="Helical" evidence="7">
    <location>
        <begin position="88"/>
        <end position="107"/>
    </location>
</feature>
<dbReference type="GO" id="GO:0005886">
    <property type="term" value="C:plasma membrane"/>
    <property type="evidence" value="ECO:0007669"/>
    <property type="project" value="UniProtKB-SubCell"/>
</dbReference>
<dbReference type="Pfam" id="PF03631">
    <property type="entry name" value="Virul_fac_BrkB"/>
    <property type="match status" value="1"/>
</dbReference>
<evidence type="ECO:0000256" key="3">
    <source>
        <dbReference type="ARBA" id="ARBA00022692"/>
    </source>
</evidence>
<feature type="transmembrane region" description="Helical" evidence="7">
    <location>
        <begin position="243"/>
        <end position="268"/>
    </location>
</feature>
<comment type="caution">
    <text evidence="8">The sequence shown here is derived from an EMBL/GenBank/DDBJ whole genome shotgun (WGS) entry which is preliminary data.</text>
</comment>